<sequence length="147" mass="14806">MTAFSVARGQKHCFVFEQKQTGRLSFVAHSSPLISKGSPKTRVPDGSPTRSTGGDVNNNGPTKCLNGACGGYGPSSAGSGGGGAGDGPAAQPRRVQVTAKILFGSQQRRQTCSNAPPPSAATAADLGPTTEAAPQRPATRFPAAGRA</sequence>
<accession>A0A6G0ZEX7</accession>
<dbReference type="AlphaFoldDB" id="A0A6G0ZEX7"/>
<reference evidence="2 3" key="1">
    <citation type="submission" date="2019-08" db="EMBL/GenBank/DDBJ databases">
        <title>Whole genome of Aphis craccivora.</title>
        <authorList>
            <person name="Voronova N.V."/>
            <person name="Shulinski R.S."/>
            <person name="Bandarenka Y.V."/>
            <person name="Zhorov D.G."/>
            <person name="Warner D."/>
        </authorList>
    </citation>
    <scope>NUCLEOTIDE SEQUENCE [LARGE SCALE GENOMIC DNA]</scope>
    <source>
        <strain evidence="2">180601</strain>
        <tissue evidence="2">Whole Body</tissue>
    </source>
</reference>
<gene>
    <name evidence="2" type="ORF">FWK35_00006796</name>
</gene>
<evidence type="ECO:0000313" key="2">
    <source>
        <dbReference type="EMBL" id="KAF0769525.1"/>
    </source>
</evidence>
<evidence type="ECO:0000256" key="1">
    <source>
        <dbReference type="SAM" id="MobiDB-lite"/>
    </source>
</evidence>
<proteinExistence type="predicted"/>
<feature type="region of interest" description="Disordered" evidence="1">
    <location>
        <begin position="30"/>
        <end position="147"/>
    </location>
</feature>
<feature type="compositionally biased region" description="Gly residues" evidence="1">
    <location>
        <begin position="68"/>
        <end position="86"/>
    </location>
</feature>
<dbReference type="EMBL" id="VUJU01000584">
    <property type="protein sequence ID" value="KAF0769525.1"/>
    <property type="molecule type" value="Genomic_DNA"/>
</dbReference>
<protein>
    <submittedName>
        <fullName evidence="2">Uncharacterized protein</fullName>
    </submittedName>
</protein>
<keyword evidence="3" id="KW-1185">Reference proteome</keyword>
<name>A0A6G0ZEX7_APHCR</name>
<organism evidence="2 3">
    <name type="scientific">Aphis craccivora</name>
    <name type="common">Cowpea aphid</name>
    <dbReference type="NCBI Taxonomy" id="307492"/>
    <lineage>
        <taxon>Eukaryota</taxon>
        <taxon>Metazoa</taxon>
        <taxon>Ecdysozoa</taxon>
        <taxon>Arthropoda</taxon>
        <taxon>Hexapoda</taxon>
        <taxon>Insecta</taxon>
        <taxon>Pterygota</taxon>
        <taxon>Neoptera</taxon>
        <taxon>Paraneoptera</taxon>
        <taxon>Hemiptera</taxon>
        <taxon>Sternorrhyncha</taxon>
        <taxon>Aphidomorpha</taxon>
        <taxon>Aphidoidea</taxon>
        <taxon>Aphididae</taxon>
        <taxon>Aphidini</taxon>
        <taxon>Aphis</taxon>
        <taxon>Aphis</taxon>
    </lineage>
</organism>
<comment type="caution">
    <text evidence="2">The sequence shown here is derived from an EMBL/GenBank/DDBJ whole genome shotgun (WGS) entry which is preliminary data.</text>
</comment>
<evidence type="ECO:0000313" key="3">
    <source>
        <dbReference type="Proteomes" id="UP000478052"/>
    </source>
</evidence>
<feature type="compositionally biased region" description="Polar residues" evidence="1">
    <location>
        <begin position="104"/>
        <end position="114"/>
    </location>
</feature>
<dbReference type="OrthoDB" id="6656828at2759"/>
<dbReference type="Proteomes" id="UP000478052">
    <property type="component" value="Unassembled WGS sequence"/>
</dbReference>
<feature type="compositionally biased region" description="Polar residues" evidence="1">
    <location>
        <begin position="48"/>
        <end position="61"/>
    </location>
</feature>